<evidence type="ECO:0000256" key="10">
    <source>
        <dbReference type="ARBA" id="ARBA00023242"/>
    </source>
</evidence>
<evidence type="ECO:0000313" key="15">
    <source>
        <dbReference type="EMBL" id="GAT57794.1"/>
    </source>
</evidence>
<evidence type="ECO:0000256" key="2">
    <source>
        <dbReference type="ARBA" id="ARBA00004186"/>
    </source>
</evidence>
<keyword evidence="7" id="KW-0963">Cytoplasm</keyword>
<gene>
    <name evidence="15" type="ORF">MCHLO_14300</name>
</gene>
<dbReference type="PANTHER" id="PTHR28262:SF1">
    <property type="entry name" value="DASH COMPLEX SUBUNIT SPC19"/>
    <property type="match status" value="1"/>
</dbReference>
<keyword evidence="16" id="KW-1185">Reference proteome</keyword>
<keyword evidence="14" id="KW-1133">Transmembrane helix</keyword>
<dbReference type="Pfam" id="PF08287">
    <property type="entry name" value="DASH_Spc19"/>
    <property type="match status" value="1"/>
</dbReference>
<evidence type="ECO:0000256" key="6">
    <source>
        <dbReference type="ARBA" id="ARBA00022454"/>
    </source>
</evidence>
<keyword evidence="8" id="KW-0995">Kinetochore</keyword>
<feature type="coiled-coil region" evidence="13">
    <location>
        <begin position="367"/>
        <end position="394"/>
    </location>
</feature>
<evidence type="ECO:0000256" key="9">
    <source>
        <dbReference type="ARBA" id="ARBA00023212"/>
    </source>
</evidence>
<dbReference type="EMBL" id="DF849506">
    <property type="protein sequence ID" value="GAT57794.1"/>
    <property type="molecule type" value="Genomic_DNA"/>
</dbReference>
<evidence type="ECO:0000256" key="5">
    <source>
        <dbReference type="ARBA" id="ARBA00016329"/>
    </source>
</evidence>
<evidence type="ECO:0000256" key="13">
    <source>
        <dbReference type="SAM" id="Coils"/>
    </source>
</evidence>
<evidence type="ECO:0000256" key="11">
    <source>
        <dbReference type="ARBA" id="ARBA00023328"/>
    </source>
</evidence>
<dbReference type="InterPro" id="IPR013251">
    <property type="entry name" value="DASH_Spc19"/>
</dbReference>
<feature type="transmembrane region" description="Helical" evidence="14">
    <location>
        <begin position="101"/>
        <end position="122"/>
    </location>
</feature>
<sequence>MAPKYLCCLPLRFGVLLISFVNFLATAVVCAFFAGILILNSEGKELQFTEDGQTTDLVLTGKYKTIAIVVAAVYGFMAVISLTGLIGAIRKSESMVRVFSIVCKLLLTLQIALSTAVIVLFFTNKSELQKLCVGDSTNSDLVKDCNDFINEKRWSLVVSTVVPILFQAYGVYVISAYDHKLRMESDSVPMYRSGPGYTKVAGEEAYPLTQPHYTTGGFGVTAIGVTWIMSRLSRANIKGRDSIFTGGASELHRAEPCPPSLQECVLLMEDCCEEAYEAEALLYAGSQDLPRISKVIQIERHFVLLREDTVNRYKAQLTDEVEPAINELIELSEQGLKSLQKKEALLKTRVDTVRSMRPTAPGAPAAQKLEARRLQQLTRQREALENEIQALEAELGS</sequence>
<reference evidence="15" key="1">
    <citation type="submission" date="2014-09" db="EMBL/GenBank/DDBJ databases">
        <title>Genome sequence of the luminous mushroom Mycena chlorophos for searching fungal bioluminescence genes.</title>
        <authorList>
            <person name="Tanaka Y."/>
            <person name="Kasuga D."/>
            <person name="Oba Y."/>
            <person name="Hase S."/>
            <person name="Sato K."/>
            <person name="Oba Y."/>
            <person name="Sakakibara Y."/>
        </authorList>
    </citation>
    <scope>NUCLEOTIDE SEQUENCE</scope>
</reference>
<evidence type="ECO:0000256" key="1">
    <source>
        <dbReference type="ARBA" id="ARBA00004123"/>
    </source>
</evidence>
<evidence type="ECO:0000313" key="16">
    <source>
        <dbReference type="Proteomes" id="UP000815677"/>
    </source>
</evidence>
<feature type="transmembrane region" description="Helical" evidence="14">
    <location>
        <begin position="154"/>
        <end position="174"/>
    </location>
</feature>
<keyword evidence="13" id="KW-0175">Coiled coil</keyword>
<protein>
    <recommendedName>
        <fullName evidence="5">DASH complex subunit SPC19</fullName>
    </recommendedName>
    <alternativeName>
        <fullName evidence="12">Outer kinetochore protein SPC19</fullName>
    </alternativeName>
</protein>
<comment type="similarity">
    <text evidence="4">Belongs to the DASH complex SPC19 family.</text>
</comment>
<accession>A0ABQ0M3A2</accession>
<keyword evidence="11" id="KW-0137">Centromere</keyword>
<comment type="subcellular location">
    <subcellularLocation>
        <location evidence="3">Chromosome</location>
        <location evidence="3">Centromere</location>
        <location evidence="3">Kinetochore</location>
    </subcellularLocation>
    <subcellularLocation>
        <location evidence="2">Cytoplasm</location>
        <location evidence="2">Cytoskeleton</location>
        <location evidence="2">Spindle</location>
    </subcellularLocation>
    <subcellularLocation>
        <location evidence="1">Nucleus</location>
    </subcellularLocation>
</comment>
<evidence type="ECO:0000256" key="3">
    <source>
        <dbReference type="ARBA" id="ARBA00004629"/>
    </source>
</evidence>
<organism evidence="15 16">
    <name type="scientific">Mycena chlorophos</name>
    <name type="common">Agaric fungus</name>
    <name type="synonym">Agaricus chlorophos</name>
    <dbReference type="NCBI Taxonomy" id="658473"/>
    <lineage>
        <taxon>Eukaryota</taxon>
        <taxon>Fungi</taxon>
        <taxon>Dikarya</taxon>
        <taxon>Basidiomycota</taxon>
        <taxon>Agaricomycotina</taxon>
        <taxon>Agaricomycetes</taxon>
        <taxon>Agaricomycetidae</taxon>
        <taxon>Agaricales</taxon>
        <taxon>Marasmiineae</taxon>
        <taxon>Mycenaceae</taxon>
        <taxon>Mycena</taxon>
    </lineage>
</organism>
<keyword evidence="14" id="KW-0812">Transmembrane</keyword>
<feature type="transmembrane region" description="Helical" evidence="14">
    <location>
        <begin position="12"/>
        <end position="39"/>
    </location>
</feature>
<keyword evidence="9" id="KW-0206">Cytoskeleton</keyword>
<dbReference type="PANTHER" id="PTHR28262">
    <property type="entry name" value="DASH COMPLEX SUBUNIT SPC19"/>
    <property type="match status" value="1"/>
</dbReference>
<proteinExistence type="inferred from homology"/>
<keyword evidence="10" id="KW-0539">Nucleus</keyword>
<evidence type="ECO:0000256" key="4">
    <source>
        <dbReference type="ARBA" id="ARBA00008952"/>
    </source>
</evidence>
<name>A0ABQ0M3A2_MYCCL</name>
<evidence type="ECO:0000256" key="12">
    <source>
        <dbReference type="ARBA" id="ARBA00032583"/>
    </source>
</evidence>
<evidence type="ECO:0000256" key="7">
    <source>
        <dbReference type="ARBA" id="ARBA00022490"/>
    </source>
</evidence>
<keyword evidence="6" id="KW-0158">Chromosome</keyword>
<dbReference type="Proteomes" id="UP000815677">
    <property type="component" value="Unassembled WGS sequence"/>
</dbReference>
<feature type="transmembrane region" description="Helical" evidence="14">
    <location>
        <begin position="66"/>
        <end position="89"/>
    </location>
</feature>
<evidence type="ECO:0000256" key="14">
    <source>
        <dbReference type="SAM" id="Phobius"/>
    </source>
</evidence>
<keyword evidence="14" id="KW-0472">Membrane</keyword>
<evidence type="ECO:0000256" key="8">
    <source>
        <dbReference type="ARBA" id="ARBA00022838"/>
    </source>
</evidence>